<name>A0ACB8L7S7_CITSI</name>
<sequence length="649" mass="73668">MDRLDGSARLMLVSDLDLTMVDHDDGENLSLLRFNALWEAHYRQDSLLVFSTGRSPTIYKQLRKEKPLLTPDITIMSVGTEIVYGESMVHDDGWENYLNHKWDRGIVLEETAKFPELAFQSETEQRPHKISFFVEKFKAFAIMKALSERLEERGLDVKLIFSSGMALDVLPKGAGKGQALAYVLKKFKIDGKVPANTLVCGDSGNDAELFSVPDIYGVMVSNSQEELLQWHAENAKDNPKIIHATERCAAGIMQAIGKFGLGPNVSPRDIRDFQKCKVGIFSPGHEVVKLYLFYERWQRAEVEKSEHYMQSLRSVFYSLGIIAHPSGTEQSMHQCLDLMENLYGDKQGKQYRVWVDRVSSAQIGLDAWLVKFDKWESSECSPLHITVSGFWTLPSRLDLLVLRLRLLIVCCQLVSAANWLSDHLSCPFMNRSCGSCNVNGMLILLEFLLSCSLMIYSYRRGAAMLFDDSFNEFARIQLPVFLVGLSRTWPQMSTNGCTCIRLGWRVQNPNQYGFSSLHNREGLHCGPVRFHSDGHTRCPCPGDQIASHNVQSVRLLLYCVISNVLKEAFRSTFTKDVIRNRFLVASDLCPLRLEMGQCAGRHKARHMSVQHSTTQTHFGGARRDQIILVTTWRLFLPNLIDIESTMCRT</sequence>
<protein>
    <submittedName>
        <fullName evidence="1">Sucrose-phosphatase 2</fullName>
    </submittedName>
</protein>
<reference evidence="2" key="1">
    <citation type="journal article" date="2023" name="Hortic. Res.">
        <title>A chromosome-level phased genome enabling allele-level studies in sweet orange: a case study on citrus Huanglongbing tolerance.</title>
        <authorList>
            <person name="Wu B."/>
            <person name="Yu Q."/>
            <person name="Deng Z."/>
            <person name="Duan Y."/>
            <person name="Luo F."/>
            <person name="Gmitter F. Jr."/>
        </authorList>
    </citation>
    <scope>NUCLEOTIDE SEQUENCE [LARGE SCALE GENOMIC DNA]</scope>
    <source>
        <strain evidence="2">cv. Valencia</strain>
    </source>
</reference>
<organism evidence="1 2">
    <name type="scientific">Citrus sinensis</name>
    <name type="common">Sweet orange</name>
    <name type="synonym">Citrus aurantium var. sinensis</name>
    <dbReference type="NCBI Taxonomy" id="2711"/>
    <lineage>
        <taxon>Eukaryota</taxon>
        <taxon>Viridiplantae</taxon>
        <taxon>Streptophyta</taxon>
        <taxon>Embryophyta</taxon>
        <taxon>Tracheophyta</taxon>
        <taxon>Spermatophyta</taxon>
        <taxon>Magnoliopsida</taxon>
        <taxon>eudicotyledons</taxon>
        <taxon>Gunneridae</taxon>
        <taxon>Pentapetalae</taxon>
        <taxon>rosids</taxon>
        <taxon>malvids</taxon>
        <taxon>Sapindales</taxon>
        <taxon>Rutaceae</taxon>
        <taxon>Aurantioideae</taxon>
        <taxon>Citrus</taxon>
    </lineage>
</organism>
<comment type="caution">
    <text evidence="1">The sequence shown here is derived from an EMBL/GenBank/DDBJ whole genome shotgun (WGS) entry which is preliminary data.</text>
</comment>
<evidence type="ECO:0000313" key="2">
    <source>
        <dbReference type="Proteomes" id="UP000829398"/>
    </source>
</evidence>
<dbReference type="Proteomes" id="UP000829398">
    <property type="component" value="Chromosome 4"/>
</dbReference>
<gene>
    <name evidence="1" type="ORF">KPL71_011935</name>
</gene>
<dbReference type="EMBL" id="CM039173">
    <property type="protein sequence ID" value="KAH9769265.1"/>
    <property type="molecule type" value="Genomic_DNA"/>
</dbReference>
<keyword evidence="2" id="KW-1185">Reference proteome</keyword>
<evidence type="ECO:0000313" key="1">
    <source>
        <dbReference type="EMBL" id="KAH9769265.1"/>
    </source>
</evidence>
<proteinExistence type="predicted"/>
<accession>A0ACB8L7S7</accession>